<organism evidence="4 5">
    <name type="scientific">Denitromonas iodatirespirans</name>
    <dbReference type="NCBI Taxonomy" id="2795389"/>
    <lineage>
        <taxon>Bacteria</taxon>
        <taxon>Pseudomonadati</taxon>
        <taxon>Pseudomonadota</taxon>
        <taxon>Betaproteobacteria</taxon>
        <taxon>Rhodocyclales</taxon>
        <taxon>Zoogloeaceae</taxon>
        <taxon>Denitromonas</taxon>
    </lineage>
</organism>
<reference evidence="5" key="1">
    <citation type="journal article" date="2022" name="ISME J.">
        <title>Genetic and phylogenetic analysis of dissimilatory iodate-reducing bacteria identifies potential niches across the world's oceans.</title>
        <authorList>
            <person name="Reyes-Umana V."/>
            <person name="Henning Z."/>
            <person name="Lee K."/>
            <person name="Barnum T.P."/>
            <person name="Coates J.D."/>
        </authorList>
    </citation>
    <scope>NUCLEOTIDE SEQUENCE [LARGE SCALE GENOMIC DNA]</scope>
    <source>
        <strain evidence="5">IR12</strain>
    </source>
</reference>
<dbReference type="Proteomes" id="UP000694660">
    <property type="component" value="Unassembled WGS sequence"/>
</dbReference>
<feature type="chain" id="PRO_5036714838" evidence="3">
    <location>
        <begin position="23"/>
        <end position="183"/>
    </location>
</feature>
<dbReference type="RefSeq" id="WP_214362976.1">
    <property type="nucleotide sequence ID" value="NZ_JAEKFT010000023.1"/>
</dbReference>
<sequence length="183" mass="20420">MDKMFFSIMPIVLAALSASTFAAPGAFPHVSAETQASRDDTRRSVLEQELESEATALQEATKSHALLLAVGRLEEAKTQSGRADRARRNMRELQKEIALTLDAKTHPPDLKSRWPKPVRVDAKRREQQPPRPPWWDGYGRAPNKVPADARRSDENNGRWDGYGETVRVASQVPTQDGVEVNAH</sequence>
<evidence type="ECO:0000313" key="4">
    <source>
        <dbReference type="EMBL" id="MBT0963002.1"/>
    </source>
</evidence>
<geneLocation type="plasmid" evidence="4">
    <name>unnamed1</name>
</geneLocation>
<keyword evidence="3" id="KW-0732">Signal</keyword>
<feature type="coiled-coil region" evidence="1">
    <location>
        <begin position="43"/>
        <end position="103"/>
    </location>
</feature>
<dbReference type="EMBL" id="JAEKFT010000023">
    <property type="protein sequence ID" value="MBT0963002.1"/>
    <property type="molecule type" value="Genomic_DNA"/>
</dbReference>
<feature type="region of interest" description="Disordered" evidence="2">
    <location>
        <begin position="121"/>
        <end position="163"/>
    </location>
</feature>
<gene>
    <name evidence="4" type="ORF">I8J34_17610</name>
</gene>
<dbReference type="AlphaFoldDB" id="A0A944DEU3"/>
<evidence type="ECO:0000256" key="1">
    <source>
        <dbReference type="SAM" id="Coils"/>
    </source>
</evidence>
<protein>
    <submittedName>
        <fullName evidence="4">Uncharacterized protein</fullName>
    </submittedName>
</protein>
<comment type="caution">
    <text evidence="4">The sequence shown here is derived from an EMBL/GenBank/DDBJ whole genome shotgun (WGS) entry which is preliminary data.</text>
</comment>
<accession>A0A944DEU3</accession>
<keyword evidence="4" id="KW-0614">Plasmid</keyword>
<feature type="compositionally biased region" description="Basic and acidic residues" evidence="2">
    <location>
        <begin position="147"/>
        <end position="157"/>
    </location>
</feature>
<evidence type="ECO:0000313" key="5">
    <source>
        <dbReference type="Proteomes" id="UP000694660"/>
    </source>
</evidence>
<feature type="signal peptide" evidence="3">
    <location>
        <begin position="1"/>
        <end position="22"/>
    </location>
</feature>
<keyword evidence="1" id="KW-0175">Coiled coil</keyword>
<evidence type="ECO:0000256" key="3">
    <source>
        <dbReference type="SAM" id="SignalP"/>
    </source>
</evidence>
<keyword evidence="5" id="KW-1185">Reference proteome</keyword>
<name>A0A944DEU3_DENI1</name>
<proteinExistence type="predicted"/>
<evidence type="ECO:0000256" key="2">
    <source>
        <dbReference type="SAM" id="MobiDB-lite"/>
    </source>
</evidence>